<feature type="chain" id="PRO_5044789564" evidence="10">
    <location>
        <begin position="19"/>
        <end position="631"/>
    </location>
</feature>
<dbReference type="PANTHER" id="PTHR42643">
    <property type="entry name" value="IONOTROPIC RECEPTOR 20A-RELATED"/>
    <property type="match status" value="1"/>
</dbReference>
<evidence type="ECO:0000259" key="11">
    <source>
        <dbReference type="Pfam" id="PF00060"/>
    </source>
</evidence>
<dbReference type="Proteomes" id="UP001549921">
    <property type="component" value="Unassembled WGS sequence"/>
</dbReference>
<dbReference type="SUPFAM" id="SSF53850">
    <property type="entry name" value="Periplasmic binding protein-like II"/>
    <property type="match status" value="1"/>
</dbReference>
<evidence type="ECO:0000313" key="14">
    <source>
        <dbReference type="Proteomes" id="UP001549921"/>
    </source>
</evidence>
<evidence type="ECO:0000259" key="12">
    <source>
        <dbReference type="Pfam" id="PF24576"/>
    </source>
</evidence>
<evidence type="ECO:0000256" key="6">
    <source>
        <dbReference type="ARBA" id="ARBA00023136"/>
    </source>
</evidence>
<feature type="transmembrane region" description="Helical" evidence="9">
    <location>
        <begin position="403"/>
        <end position="427"/>
    </location>
</feature>
<dbReference type="EMBL" id="JBEDNZ010000006">
    <property type="protein sequence ID" value="KAL0841171.1"/>
    <property type="molecule type" value="Genomic_DNA"/>
</dbReference>
<dbReference type="InterPro" id="IPR052192">
    <property type="entry name" value="Insect_Ionotropic_Sensory_Rcpt"/>
</dbReference>
<keyword evidence="4 9" id="KW-0812">Transmembrane</keyword>
<evidence type="ECO:0000256" key="1">
    <source>
        <dbReference type="ARBA" id="ARBA00004651"/>
    </source>
</evidence>
<feature type="transmembrane region" description="Helical" evidence="9">
    <location>
        <begin position="595"/>
        <end position="615"/>
    </location>
</feature>
<dbReference type="InterPro" id="IPR057074">
    <property type="entry name" value="IR75A_N"/>
</dbReference>
<keyword evidence="3" id="KW-1003">Cell membrane</keyword>
<name>A0ABD0TDM7_LOXSC</name>
<protein>
    <submittedName>
        <fullName evidence="13">Uncharacterized protein</fullName>
    </submittedName>
</protein>
<dbReference type="GO" id="GO:0005886">
    <property type="term" value="C:plasma membrane"/>
    <property type="evidence" value="ECO:0007669"/>
    <property type="project" value="UniProtKB-SubCell"/>
</dbReference>
<keyword evidence="5 9" id="KW-1133">Transmembrane helix</keyword>
<dbReference type="GO" id="GO:0050906">
    <property type="term" value="P:detection of stimulus involved in sensory perception"/>
    <property type="evidence" value="ECO:0007669"/>
    <property type="project" value="UniProtKB-ARBA"/>
</dbReference>
<reference evidence="13 14" key="1">
    <citation type="submission" date="2024-06" db="EMBL/GenBank/DDBJ databases">
        <title>A chromosome-level genome assembly of beet webworm, Loxostege sticticalis.</title>
        <authorList>
            <person name="Zhang Y."/>
        </authorList>
    </citation>
    <scope>NUCLEOTIDE SEQUENCE [LARGE SCALE GENOMIC DNA]</scope>
    <source>
        <strain evidence="13">AQ028</strain>
        <tissue evidence="13">Male pupae</tissue>
    </source>
</reference>
<proteinExistence type="inferred from homology"/>
<evidence type="ECO:0000256" key="5">
    <source>
        <dbReference type="ARBA" id="ARBA00022989"/>
    </source>
</evidence>
<feature type="signal peptide" evidence="10">
    <location>
        <begin position="1"/>
        <end position="18"/>
    </location>
</feature>
<dbReference type="AlphaFoldDB" id="A0ABD0TDM7"/>
<comment type="subcellular location">
    <subcellularLocation>
        <location evidence="1">Cell membrane</location>
        <topology evidence="1">Multi-pass membrane protein</topology>
    </subcellularLocation>
</comment>
<keyword evidence="8" id="KW-0325">Glycoprotein</keyword>
<feature type="domain" description="Ionotropic receptor 75a N-terminal" evidence="12">
    <location>
        <begin position="24"/>
        <end position="212"/>
    </location>
</feature>
<feature type="transmembrane region" description="Helical" evidence="9">
    <location>
        <begin position="332"/>
        <end position="354"/>
    </location>
</feature>
<comment type="caution">
    <text evidence="13">The sequence shown here is derived from an EMBL/GenBank/DDBJ whole genome shotgun (WGS) entry which is preliminary data.</text>
</comment>
<keyword evidence="6 9" id="KW-0472">Membrane</keyword>
<dbReference type="Gene3D" id="1.10.287.70">
    <property type="match status" value="1"/>
</dbReference>
<feature type="domain" description="Ionotropic glutamate receptor C-terminal" evidence="11">
    <location>
        <begin position="331"/>
        <end position="578"/>
    </location>
</feature>
<gene>
    <name evidence="13" type="ORF">ABMA28_014914</name>
</gene>
<evidence type="ECO:0000256" key="9">
    <source>
        <dbReference type="SAM" id="Phobius"/>
    </source>
</evidence>
<keyword evidence="7" id="KW-0675">Receptor</keyword>
<evidence type="ECO:0000256" key="8">
    <source>
        <dbReference type="ARBA" id="ARBA00023180"/>
    </source>
</evidence>
<sequence>MNSCVLFFTLLLAYCVFAIPKSSHEINLIADVIQSSDKLTSVVAHVCWKPSKQIQMMYLLGNKNRPMTVRFVNKDWASIVEPHHRERVLIVVDVNCPTTHRQFFEKANATKKFSFPYRWIVIGKAVNESNAVTSDFNDLPLLPDSDVVIAQKNDSDSYILSMIYKVHVSKKWRVEQFGIWTSVNGLKKFEAVRSSISTRRRNFRRHSIKTAMVILDNRTISNPYDLSDILTDTVTKSSFRQTDPIYGYLNASRELIYSPTWGYYRNGSYGGMIAEMTIGDADLAGTVLIATQDRMEVVDYLSCPSPISIKFVFREPPLSYQNNLFLLPFKTTVWYCIGAFVLVLAFILYINALWENKKLESSEQNSKDPTALKPHVGEIAILVISAISQQGSFTELKGTLGRIVMFILFLAFLLLYSSYSASIVALLQSSSNQIRTLSDLLNSKLELGVEDTPYNRYFFPIATEPVRKAIYQTKIAPKGTKPNFMSLEDGVKKLQKEPFAFNMNKGIGYRLVERYFHEHEKCGLQEIAYLYATKTYITCRKNSPFKEIFKIGLFRIQEHGLSDRENRLIYARKPACQARGGSFGSVNMVDFHPVLLMYLYGIILAFFLLFVEILAHRKLHPRSTVGHVITL</sequence>
<dbReference type="InterPro" id="IPR001320">
    <property type="entry name" value="Iontro_rcpt_C"/>
</dbReference>
<evidence type="ECO:0000256" key="7">
    <source>
        <dbReference type="ARBA" id="ARBA00023170"/>
    </source>
</evidence>
<evidence type="ECO:0000256" key="2">
    <source>
        <dbReference type="ARBA" id="ARBA00008685"/>
    </source>
</evidence>
<dbReference type="PANTHER" id="PTHR42643:SF33">
    <property type="entry name" value="GLUTAMATE RECEPTOR 2-LIKE PROTEIN"/>
    <property type="match status" value="1"/>
</dbReference>
<evidence type="ECO:0000256" key="3">
    <source>
        <dbReference type="ARBA" id="ARBA00022475"/>
    </source>
</evidence>
<dbReference type="Pfam" id="PF24576">
    <property type="entry name" value="IR75A_N"/>
    <property type="match status" value="1"/>
</dbReference>
<evidence type="ECO:0000313" key="13">
    <source>
        <dbReference type="EMBL" id="KAL0841171.1"/>
    </source>
</evidence>
<evidence type="ECO:0000256" key="10">
    <source>
        <dbReference type="SAM" id="SignalP"/>
    </source>
</evidence>
<comment type="similarity">
    <text evidence="2">Belongs to the glutamate-gated ion channel (TC 1.A.10.1) family.</text>
</comment>
<dbReference type="Pfam" id="PF00060">
    <property type="entry name" value="Lig_chan"/>
    <property type="match status" value="1"/>
</dbReference>
<organism evidence="13 14">
    <name type="scientific">Loxostege sticticalis</name>
    <name type="common">Beet webworm moth</name>
    <dbReference type="NCBI Taxonomy" id="481309"/>
    <lineage>
        <taxon>Eukaryota</taxon>
        <taxon>Metazoa</taxon>
        <taxon>Ecdysozoa</taxon>
        <taxon>Arthropoda</taxon>
        <taxon>Hexapoda</taxon>
        <taxon>Insecta</taxon>
        <taxon>Pterygota</taxon>
        <taxon>Neoptera</taxon>
        <taxon>Endopterygota</taxon>
        <taxon>Lepidoptera</taxon>
        <taxon>Glossata</taxon>
        <taxon>Ditrysia</taxon>
        <taxon>Pyraloidea</taxon>
        <taxon>Crambidae</taxon>
        <taxon>Pyraustinae</taxon>
        <taxon>Loxostege</taxon>
    </lineage>
</organism>
<keyword evidence="10" id="KW-0732">Signal</keyword>
<accession>A0ABD0TDM7</accession>
<evidence type="ECO:0000256" key="4">
    <source>
        <dbReference type="ARBA" id="ARBA00022692"/>
    </source>
</evidence>